<comment type="similarity">
    <text evidence="1">Belongs to the 3-beta-HSD family.</text>
</comment>
<dbReference type="GO" id="GO:0006694">
    <property type="term" value="P:steroid biosynthetic process"/>
    <property type="evidence" value="ECO:0007669"/>
    <property type="project" value="InterPro"/>
</dbReference>
<organism evidence="6 7">
    <name type="scientific">Piloderma croceum (strain F 1598)</name>
    <dbReference type="NCBI Taxonomy" id="765440"/>
    <lineage>
        <taxon>Eukaryota</taxon>
        <taxon>Fungi</taxon>
        <taxon>Dikarya</taxon>
        <taxon>Basidiomycota</taxon>
        <taxon>Agaricomycotina</taxon>
        <taxon>Agaricomycetes</taxon>
        <taxon>Agaricomycetidae</taxon>
        <taxon>Atheliales</taxon>
        <taxon>Atheliaceae</taxon>
        <taxon>Piloderma</taxon>
    </lineage>
</organism>
<gene>
    <name evidence="6" type="ORF">PILCRDRAFT_218982</name>
</gene>
<evidence type="ECO:0000256" key="2">
    <source>
        <dbReference type="ARBA" id="ARBA00023002"/>
    </source>
</evidence>
<keyword evidence="3" id="KW-1133">Transmembrane helix</keyword>
<keyword evidence="4" id="KW-0732">Signal</keyword>
<feature type="signal peptide" evidence="4">
    <location>
        <begin position="1"/>
        <end position="25"/>
    </location>
</feature>
<evidence type="ECO:0000313" key="6">
    <source>
        <dbReference type="EMBL" id="KIM89269.1"/>
    </source>
</evidence>
<reference evidence="6 7" key="1">
    <citation type="submission" date="2014-04" db="EMBL/GenBank/DDBJ databases">
        <authorList>
            <consortium name="DOE Joint Genome Institute"/>
            <person name="Kuo A."/>
            <person name="Tarkka M."/>
            <person name="Buscot F."/>
            <person name="Kohler A."/>
            <person name="Nagy L.G."/>
            <person name="Floudas D."/>
            <person name="Copeland A."/>
            <person name="Barry K.W."/>
            <person name="Cichocki N."/>
            <person name="Veneault-Fourrey C."/>
            <person name="LaButti K."/>
            <person name="Lindquist E.A."/>
            <person name="Lipzen A."/>
            <person name="Lundell T."/>
            <person name="Morin E."/>
            <person name="Murat C."/>
            <person name="Sun H."/>
            <person name="Tunlid A."/>
            <person name="Henrissat B."/>
            <person name="Grigoriev I.V."/>
            <person name="Hibbett D.S."/>
            <person name="Martin F."/>
            <person name="Nordberg H.P."/>
            <person name="Cantor M.N."/>
            <person name="Hua S.X."/>
        </authorList>
    </citation>
    <scope>NUCLEOTIDE SEQUENCE [LARGE SCALE GENOMIC DNA]</scope>
    <source>
        <strain evidence="6 7">F 1598</strain>
    </source>
</reference>
<evidence type="ECO:0000256" key="4">
    <source>
        <dbReference type="SAM" id="SignalP"/>
    </source>
</evidence>
<dbReference type="InterPro" id="IPR002225">
    <property type="entry name" value="3Beta_OHSteriod_DH/Estase"/>
</dbReference>
<evidence type="ECO:0000256" key="1">
    <source>
        <dbReference type="ARBA" id="ARBA00009219"/>
    </source>
</evidence>
<evidence type="ECO:0000313" key="7">
    <source>
        <dbReference type="Proteomes" id="UP000054166"/>
    </source>
</evidence>
<dbReference type="STRING" id="765440.A0A0C3GC03"/>
<accession>A0A0C3GC03</accession>
<dbReference type="InterPro" id="IPR050177">
    <property type="entry name" value="Lipid_A_modif_metabolic_enz"/>
</dbReference>
<feature type="chain" id="PRO_5002164742" description="3-beta hydroxysteroid dehydrogenase/isomerase domain-containing protein" evidence="4">
    <location>
        <begin position="26"/>
        <end position="453"/>
    </location>
</feature>
<dbReference type="GO" id="GO:0016616">
    <property type="term" value="F:oxidoreductase activity, acting on the CH-OH group of donors, NAD or NADP as acceptor"/>
    <property type="evidence" value="ECO:0007669"/>
    <property type="project" value="InterPro"/>
</dbReference>
<keyword evidence="2" id="KW-0560">Oxidoreductase</keyword>
<name>A0A0C3GC03_PILCF</name>
<sequence>MMMLIGVLGTFVCLFLILLSRRLRAAHPAANPQPVLSDVQLGEVSYHDIDMLKAIPSQPTLENYVVIGGSGFLGMYIVRLLILRGETKIRVLDLHPPHPDIASNPSVSYIKTDVTSLQSVRDGLTQPFSDGSGLPTVIYHTAAIIRFWERASYTWETSYNVNVQGTANVLSVAKKMPNTILVYTSTADTCIPRSKFLRLGLDYKIPPYHKVTISDDDSPLKPSQSSQSCYTRSKLLAEQLVIGANGWNGLKTGIIRPGCTIMGPNDRILASTLTMARVPVFDKVWSATNVCVWDVAAAHLLHEDALRRNPEESAGQAFLISGKGPAWRLNDIRNAVKYYSSRPLLFDEVPPLLVYILAHFVEFLLFIRYYALLPFYVLRGSKLRLYPEWMGQLVYMQPSTLEYMRDIVIDDSRAQKILGYRPQWSTVQCIRYTVDEMQSGRAREGHGLQLKSD</sequence>
<reference evidence="7" key="2">
    <citation type="submission" date="2015-01" db="EMBL/GenBank/DDBJ databases">
        <title>Evolutionary Origins and Diversification of the Mycorrhizal Mutualists.</title>
        <authorList>
            <consortium name="DOE Joint Genome Institute"/>
            <consortium name="Mycorrhizal Genomics Consortium"/>
            <person name="Kohler A."/>
            <person name="Kuo A."/>
            <person name="Nagy L.G."/>
            <person name="Floudas D."/>
            <person name="Copeland A."/>
            <person name="Barry K.W."/>
            <person name="Cichocki N."/>
            <person name="Veneault-Fourrey C."/>
            <person name="LaButti K."/>
            <person name="Lindquist E.A."/>
            <person name="Lipzen A."/>
            <person name="Lundell T."/>
            <person name="Morin E."/>
            <person name="Murat C."/>
            <person name="Riley R."/>
            <person name="Ohm R."/>
            <person name="Sun H."/>
            <person name="Tunlid A."/>
            <person name="Henrissat B."/>
            <person name="Grigoriev I.V."/>
            <person name="Hibbett D.S."/>
            <person name="Martin F."/>
        </authorList>
    </citation>
    <scope>NUCLEOTIDE SEQUENCE [LARGE SCALE GENOMIC DNA]</scope>
    <source>
        <strain evidence="7">F 1598</strain>
    </source>
</reference>
<keyword evidence="7" id="KW-1185">Reference proteome</keyword>
<keyword evidence="3" id="KW-0812">Transmembrane</keyword>
<dbReference type="Gene3D" id="3.40.50.720">
    <property type="entry name" value="NAD(P)-binding Rossmann-like Domain"/>
    <property type="match status" value="1"/>
</dbReference>
<dbReference type="InParanoid" id="A0A0C3GC03"/>
<dbReference type="InterPro" id="IPR036291">
    <property type="entry name" value="NAD(P)-bd_dom_sf"/>
</dbReference>
<dbReference type="SUPFAM" id="SSF51735">
    <property type="entry name" value="NAD(P)-binding Rossmann-fold domains"/>
    <property type="match status" value="1"/>
</dbReference>
<feature type="transmembrane region" description="Helical" evidence="3">
    <location>
        <begin position="61"/>
        <end position="82"/>
    </location>
</feature>
<dbReference type="Pfam" id="PF01073">
    <property type="entry name" value="3Beta_HSD"/>
    <property type="match status" value="1"/>
</dbReference>
<protein>
    <recommendedName>
        <fullName evidence="5">3-beta hydroxysteroid dehydrogenase/isomerase domain-containing protein</fullName>
    </recommendedName>
</protein>
<evidence type="ECO:0000259" key="5">
    <source>
        <dbReference type="Pfam" id="PF01073"/>
    </source>
</evidence>
<feature type="domain" description="3-beta hydroxysteroid dehydrogenase/isomerase" evidence="5">
    <location>
        <begin position="65"/>
        <end position="329"/>
    </location>
</feature>
<dbReference type="PANTHER" id="PTHR43245:SF51">
    <property type="entry name" value="SHORT CHAIN DEHYDROGENASE_REDUCTASE FAMILY 42E, MEMBER 2"/>
    <property type="match status" value="1"/>
</dbReference>
<dbReference type="PANTHER" id="PTHR43245">
    <property type="entry name" value="BIFUNCTIONAL POLYMYXIN RESISTANCE PROTEIN ARNA"/>
    <property type="match status" value="1"/>
</dbReference>
<dbReference type="EMBL" id="KN832975">
    <property type="protein sequence ID" value="KIM89269.1"/>
    <property type="molecule type" value="Genomic_DNA"/>
</dbReference>
<proteinExistence type="inferred from homology"/>
<dbReference type="AlphaFoldDB" id="A0A0C3GC03"/>
<dbReference type="OrthoDB" id="10058185at2759"/>
<keyword evidence="3" id="KW-0472">Membrane</keyword>
<dbReference type="Proteomes" id="UP000054166">
    <property type="component" value="Unassembled WGS sequence"/>
</dbReference>
<dbReference type="HOGENOM" id="CLU_045580_1_0_1"/>
<evidence type="ECO:0000256" key="3">
    <source>
        <dbReference type="SAM" id="Phobius"/>
    </source>
</evidence>